<dbReference type="OrthoDB" id="5740883at2"/>
<dbReference type="Pfam" id="PF02311">
    <property type="entry name" value="AraC_binding"/>
    <property type="match status" value="1"/>
</dbReference>
<keyword evidence="2" id="KW-0238">DNA-binding</keyword>
<dbReference type="Proteomes" id="UP000199075">
    <property type="component" value="Unassembled WGS sequence"/>
</dbReference>
<evidence type="ECO:0000256" key="2">
    <source>
        <dbReference type="ARBA" id="ARBA00023125"/>
    </source>
</evidence>
<dbReference type="RefSeq" id="WP_089680218.1">
    <property type="nucleotide sequence ID" value="NZ_FNIV01000010.1"/>
</dbReference>
<dbReference type="SUPFAM" id="SSF51215">
    <property type="entry name" value="Regulatory protein AraC"/>
    <property type="match status" value="1"/>
</dbReference>
<keyword evidence="1" id="KW-0805">Transcription regulation</keyword>
<organism evidence="5 6">
    <name type="scientific">Halomonas shengliensis</name>
    <dbReference type="NCBI Taxonomy" id="419597"/>
    <lineage>
        <taxon>Bacteria</taxon>
        <taxon>Pseudomonadati</taxon>
        <taxon>Pseudomonadota</taxon>
        <taxon>Gammaproteobacteria</taxon>
        <taxon>Oceanospirillales</taxon>
        <taxon>Halomonadaceae</taxon>
        <taxon>Halomonas</taxon>
    </lineage>
</organism>
<dbReference type="PANTHER" id="PTHR46796">
    <property type="entry name" value="HTH-TYPE TRANSCRIPTIONAL ACTIVATOR RHAS-RELATED"/>
    <property type="match status" value="1"/>
</dbReference>
<evidence type="ECO:0000259" key="4">
    <source>
        <dbReference type="PROSITE" id="PS01124"/>
    </source>
</evidence>
<evidence type="ECO:0000256" key="1">
    <source>
        <dbReference type="ARBA" id="ARBA00023015"/>
    </source>
</evidence>
<proteinExistence type="predicted"/>
<gene>
    <name evidence="5" type="ORF">SAMN04487957_11041</name>
</gene>
<evidence type="ECO:0000313" key="5">
    <source>
        <dbReference type="EMBL" id="SDO69873.1"/>
    </source>
</evidence>
<dbReference type="GO" id="GO:0043565">
    <property type="term" value="F:sequence-specific DNA binding"/>
    <property type="evidence" value="ECO:0007669"/>
    <property type="project" value="InterPro"/>
</dbReference>
<dbReference type="SMART" id="SM00342">
    <property type="entry name" value="HTH_ARAC"/>
    <property type="match status" value="1"/>
</dbReference>
<name>A0A1H0LPA0_9GAMM</name>
<feature type="domain" description="HTH araC/xylS-type" evidence="4">
    <location>
        <begin position="160"/>
        <end position="258"/>
    </location>
</feature>
<sequence length="264" mass="29403">MPELALCTKTLDPVHVDHSHDFHQLILTTGGATELAIEGQGDRVTAARGCLIPSAHRHDYRGDGRHRTLVLDVPLASVSLLRAGDDLSRLFERPRFFGVPPRLQRLAASLSEQLEQCPALHSEVAALLLRAIHLHLAETALAPDAGFPLARRRGDRLDLERIDAWVDRHLADEIRVEQLATLCAMSVGHFHGRFRERLGMTPQAYVQDRRLRHARTLVGHSELSLGHVASLVGFRDQGSFSRAYRRRFAISPSADRARAREGGE</sequence>
<accession>A0A1H0LPA0</accession>
<dbReference type="Pfam" id="PF12833">
    <property type="entry name" value="HTH_18"/>
    <property type="match status" value="1"/>
</dbReference>
<dbReference type="SUPFAM" id="SSF46689">
    <property type="entry name" value="Homeodomain-like"/>
    <property type="match status" value="2"/>
</dbReference>
<dbReference type="InterPro" id="IPR009057">
    <property type="entry name" value="Homeodomain-like_sf"/>
</dbReference>
<dbReference type="Gene3D" id="1.10.10.60">
    <property type="entry name" value="Homeodomain-like"/>
    <property type="match status" value="1"/>
</dbReference>
<dbReference type="GO" id="GO:0003700">
    <property type="term" value="F:DNA-binding transcription factor activity"/>
    <property type="evidence" value="ECO:0007669"/>
    <property type="project" value="InterPro"/>
</dbReference>
<protein>
    <submittedName>
        <fullName evidence="5">Transcriptional regulator, AraC family</fullName>
    </submittedName>
</protein>
<evidence type="ECO:0000256" key="3">
    <source>
        <dbReference type="ARBA" id="ARBA00023163"/>
    </source>
</evidence>
<reference evidence="6" key="1">
    <citation type="submission" date="2016-10" db="EMBL/GenBank/DDBJ databases">
        <authorList>
            <person name="Varghese N."/>
            <person name="Submissions S."/>
        </authorList>
    </citation>
    <scope>NUCLEOTIDE SEQUENCE [LARGE SCALE GENOMIC DNA]</scope>
    <source>
        <strain evidence="6">CGMCC 1.6444</strain>
    </source>
</reference>
<dbReference type="InterPro" id="IPR037923">
    <property type="entry name" value="HTH-like"/>
</dbReference>
<dbReference type="InterPro" id="IPR003313">
    <property type="entry name" value="AraC-bd"/>
</dbReference>
<dbReference type="STRING" id="419597.SAMN04487957_11041"/>
<dbReference type="InterPro" id="IPR050204">
    <property type="entry name" value="AraC_XylS_family_regulators"/>
</dbReference>
<dbReference type="PROSITE" id="PS01124">
    <property type="entry name" value="HTH_ARAC_FAMILY_2"/>
    <property type="match status" value="1"/>
</dbReference>
<dbReference type="EMBL" id="FNIV01000010">
    <property type="protein sequence ID" value="SDO69873.1"/>
    <property type="molecule type" value="Genomic_DNA"/>
</dbReference>
<keyword evidence="6" id="KW-1185">Reference proteome</keyword>
<keyword evidence="3" id="KW-0804">Transcription</keyword>
<dbReference type="AlphaFoldDB" id="A0A1H0LPA0"/>
<evidence type="ECO:0000313" key="6">
    <source>
        <dbReference type="Proteomes" id="UP000199075"/>
    </source>
</evidence>
<dbReference type="PANTHER" id="PTHR46796:SF10">
    <property type="entry name" value="TRANSCRIPTIONAL ACTIVATOR FEAR"/>
    <property type="match status" value="1"/>
</dbReference>
<dbReference type="InterPro" id="IPR018060">
    <property type="entry name" value="HTH_AraC"/>
</dbReference>